<dbReference type="NCBIfam" id="TIGR00072">
    <property type="entry name" value="hydrog_prot"/>
    <property type="match status" value="1"/>
</dbReference>
<evidence type="ECO:0000313" key="6">
    <source>
        <dbReference type="Proteomes" id="UP000199158"/>
    </source>
</evidence>
<keyword evidence="6" id="KW-1185">Reference proteome</keyword>
<dbReference type="EMBL" id="FOCG01000001">
    <property type="protein sequence ID" value="SEM71922.1"/>
    <property type="molecule type" value="Genomic_DNA"/>
</dbReference>
<protein>
    <submittedName>
        <fullName evidence="5">Hydrogenase maturation protease</fullName>
    </submittedName>
</protein>
<comment type="similarity">
    <text evidence="1">Belongs to the peptidase A31 family.</text>
</comment>
<keyword evidence="3" id="KW-0064">Aspartyl protease</keyword>
<gene>
    <name evidence="5" type="ORF">SAMN05216180_1431</name>
</gene>
<keyword evidence="4" id="KW-0378">Hydrolase</keyword>
<dbReference type="Proteomes" id="UP000199158">
    <property type="component" value="Unassembled WGS sequence"/>
</dbReference>
<sequence length="154" mass="17483">MKRIVVIGIGSVIMRDDGIGSKVVETIEDNLHTHNINSIVGETDFQCCFDEIKPDDFLIIIDAMTQGKDPGCIEIMCLVDALKNRRKLRTQHEFSLLDLIELHYPEIEGYFIGIEAAEIGFGFEFSDPLQKCYVQICESVLNTILNIKEEMERA</sequence>
<name>A0A1H8AMC6_9FIRM</name>
<dbReference type="PANTHER" id="PTHR30302:SF1">
    <property type="entry name" value="HYDROGENASE 2 MATURATION PROTEASE"/>
    <property type="match status" value="1"/>
</dbReference>
<organism evidence="5 6">
    <name type="scientific">Hydrogenoanaerobacterium saccharovorans</name>
    <dbReference type="NCBI Taxonomy" id="474960"/>
    <lineage>
        <taxon>Bacteria</taxon>
        <taxon>Bacillati</taxon>
        <taxon>Bacillota</taxon>
        <taxon>Clostridia</taxon>
        <taxon>Eubacteriales</taxon>
        <taxon>Oscillospiraceae</taxon>
        <taxon>Hydrogenoanaerobacterium</taxon>
    </lineage>
</organism>
<dbReference type="InterPro" id="IPR000671">
    <property type="entry name" value="Peptidase_A31"/>
</dbReference>
<dbReference type="InterPro" id="IPR023430">
    <property type="entry name" value="Pept_HybD-like_dom_sf"/>
</dbReference>
<evidence type="ECO:0000256" key="3">
    <source>
        <dbReference type="ARBA" id="ARBA00022750"/>
    </source>
</evidence>
<reference evidence="5 6" key="1">
    <citation type="submission" date="2016-10" db="EMBL/GenBank/DDBJ databases">
        <authorList>
            <person name="de Groot N.N."/>
        </authorList>
    </citation>
    <scope>NUCLEOTIDE SEQUENCE [LARGE SCALE GENOMIC DNA]</scope>
    <source>
        <strain evidence="5 6">CGMCC 1.5070</strain>
    </source>
</reference>
<dbReference type="STRING" id="474960.SAMN05216180_1431"/>
<dbReference type="PANTHER" id="PTHR30302">
    <property type="entry name" value="HYDROGENASE 1 MATURATION PROTEASE"/>
    <property type="match status" value="1"/>
</dbReference>
<dbReference type="GO" id="GO:0004190">
    <property type="term" value="F:aspartic-type endopeptidase activity"/>
    <property type="evidence" value="ECO:0007669"/>
    <property type="project" value="UniProtKB-KW"/>
</dbReference>
<dbReference type="AlphaFoldDB" id="A0A1H8AMC6"/>
<evidence type="ECO:0000256" key="1">
    <source>
        <dbReference type="ARBA" id="ARBA00006814"/>
    </source>
</evidence>
<proteinExistence type="inferred from homology"/>
<keyword evidence="2 5" id="KW-0645">Protease</keyword>
<evidence type="ECO:0000313" key="5">
    <source>
        <dbReference type="EMBL" id="SEM71922.1"/>
    </source>
</evidence>
<accession>A0A1H8AMC6</accession>
<dbReference type="GO" id="GO:0008047">
    <property type="term" value="F:enzyme activator activity"/>
    <property type="evidence" value="ECO:0007669"/>
    <property type="project" value="InterPro"/>
</dbReference>
<dbReference type="SUPFAM" id="SSF53163">
    <property type="entry name" value="HybD-like"/>
    <property type="match status" value="1"/>
</dbReference>
<dbReference type="CDD" id="cd00518">
    <property type="entry name" value="H2MP"/>
    <property type="match status" value="1"/>
</dbReference>
<evidence type="ECO:0000256" key="2">
    <source>
        <dbReference type="ARBA" id="ARBA00022670"/>
    </source>
</evidence>
<dbReference type="GO" id="GO:0016485">
    <property type="term" value="P:protein processing"/>
    <property type="evidence" value="ECO:0007669"/>
    <property type="project" value="TreeGrafter"/>
</dbReference>
<dbReference type="Pfam" id="PF01750">
    <property type="entry name" value="HycI"/>
    <property type="match status" value="1"/>
</dbReference>
<evidence type="ECO:0000256" key="4">
    <source>
        <dbReference type="ARBA" id="ARBA00022801"/>
    </source>
</evidence>
<dbReference type="Gene3D" id="3.40.50.1450">
    <property type="entry name" value="HybD-like"/>
    <property type="match status" value="1"/>
</dbReference>